<dbReference type="RefSeq" id="WP_155201432.1">
    <property type="nucleotide sequence ID" value="NZ_WMZL01000013.1"/>
</dbReference>
<dbReference type="GO" id="GO:0016787">
    <property type="term" value="F:hydrolase activity"/>
    <property type="evidence" value="ECO:0007669"/>
    <property type="project" value="UniProtKB-KW"/>
</dbReference>
<comment type="caution">
    <text evidence="2">The sequence shown here is derived from an EMBL/GenBank/DDBJ whole genome shotgun (WGS) entry which is preliminary data.</text>
</comment>
<dbReference type="Proteomes" id="UP000449193">
    <property type="component" value="Unassembled WGS sequence"/>
</dbReference>
<dbReference type="Pfam" id="PF00144">
    <property type="entry name" value="Beta-lactamase"/>
    <property type="match status" value="1"/>
</dbReference>
<dbReference type="InterPro" id="IPR001466">
    <property type="entry name" value="Beta-lactam-related"/>
</dbReference>
<reference evidence="2 3" key="1">
    <citation type="journal article" date="2019" name="Nat. Med.">
        <title>A library of human gut bacterial isolates paired with longitudinal multiomics data enables mechanistic microbiome research.</title>
        <authorList>
            <person name="Poyet M."/>
            <person name="Groussin M."/>
            <person name="Gibbons S.M."/>
            <person name="Avila-Pacheco J."/>
            <person name="Jiang X."/>
            <person name="Kearney S.M."/>
            <person name="Perrotta A.R."/>
            <person name="Berdy B."/>
            <person name="Zhao S."/>
            <person name="Lieberman T.D."/>
            <person name="Swanson P.K."/>
            <person name="Smith M."/>
            <person name="Roesemann S."/>
            <person name="Alexander J.E."/>
            <person name="Rich S.A."/>
            <person name="Livny J."/>
            <person name="Vlamakis H."/>
            <person name="Clish C."/>
            <person name="Bullock K."/>
            <person name="Deik A."/>
            <person name="Scott J."/>
            <person name="Pierce K.A."/>
            <person name="Xavier R.J."/>
            <person name="Alm E.J."/>
        </authorList>
    </citation>
    <scope>NUCLEOTIDE SEQUENCE [LARGE SCALE GENOMIC DNA]</scope>
    <source>
        <strain evidence="2 3">BIOML-A7</strain>
    </source>
</reference>
<feature type="domain" description="Beta-lactamase-related" evidence="1">
    <location>
        <begin position="10"/>
        <end position="362"/>
    </location>
</feature>
<organism evidence="2 3">
    <name type="scientific">Ruthenibacterium lactatiformans</name>
    <dbReference type="NCBI Taxonomy" id="1550024"/>
    <lineage>
        <taxon>Bacteria</taxon>
        <taxon>Bacillati</taxon>
        <taxon>Bacillota</taxon>
        <taxon>Clostridia</taxon>
        <taxon>Eubacteriales</taxon>
        <taxon>Oscillospiraceae</taxon>
        <taxon>Ruthenibacterium</taxon>
    </lineage>
</organism>
<accession>A0A6I3Q9K0</accession>
<dbReference type="InterPro" id="IPR050789">
    <property type="entry name" value="Diverse_Enzym_Activities"/>
</dbReference>
<protein>
    <submittedName>
        <fullName evidence="2">Serine hydrolase</fullName>
    </submittedName>
</protein>
<dbReference type="PANTHER" id="PTHR43283">
    <property type="entry name" value="BETA-LACTAMASE-RELATED"/>
    <property type="match status" value="1"/>
</dbReference>
<keyword evidence="2" id="KW-0378">Hydrolase</keyword>
<sequence length="389" mass="43548">MNFSKLTAYLNTLEEKYGVHGLDMKITRGHETVYRCMLGHSDYERKTPVSERDLYNIYSASKVITMTGVMQLIEQGKLGLNDPLEKYLPEFAHMRYAADFKMGEFPFRWPDENSQLVPAQNPMRIHDLMSMTAGMSYDVASTPIRKVVEETHGEATTRQVVTAMAQMPLLCEPGTRYSYALGHDVLAAVVEVVTGMTFGAYMKRNVFEPLGITEMYYQVPAGEEHRLFAQYGKDWDTGKIKRDESMIYRITKNYESGGAGLCTTVDEYTKVLEALANGGVGRTGGRILKQESVLAIGRNWLTEQELADFSRTGKEGYGYGLGVRVLIDGTKSKSPVGEFGWDGAAGAYALVDPKNHIGMFYTHEILGMIEAYSEIHPTLRDLAYEAMGF</sequence>
<evidence type="ECO:0000313" key="2">
    <source>
        <dbReference type="EMBL" id="MTS52371.1"/>
    </source>
</evidence>
<dbReference type="Gene3D" id="3.40.710.10">
    <property type="entry name" value="DD-peptidase/beta-lactamase superfamily"/>
    <property type="match status" value="1"/>
</dbReference>
<evidence type="ECO:0000313" key="3">
    <source>
        <dbReference type="Proteomes" id="UP000449193"/>
    </source>
</evidence>
<name>A0A6I3Q9K0_9FIRM</name>
<proteinExistence type="predicted"/>
<dbReference type="PANTHER" id="PTHR43283:SF3">
    <property type="entry name" value="BETA-LACTAMASE FAMILY PROTEIN (AFU_ORTHOLOGUE AFUA_5G07500)"/>
    <property type="match status" value="1"/>
</dbReference>
<dbReference type="AlphaFoldDB" id="A0A6I3Q9K0"/>
<gene>
    <name evidence="2" type="ORF">GMD52_12585</name>
</gene>
<dbReference type="EMBL" id="WMZR01000017">
    <property type="protein sequence ID" value="MTS52371.1"/>
    <property type="molecule type" value="Genomic_DNA"/>
</dbReference>
<evidence type="ECO:0000259" key="1">
    <source>
        <dbReference type="Pfam" id="PF00144"/>
    </source>
</evidence>
<dbReference type="InterPro" id="IPR012338">
    <property type="entry name" value="Beta-lactam/transpept-like"/>
</dbReference>
<dbReference type="SUPFAM" id="SSF56601">
    <property type="entry name" value="beta-lactamase/transpeptidase-like"/>
    <property type="match status" value="1"/>
</dbReference>